<keyword evidence="2" id="KW-1185">Reference proteome</keyword>
<evidence type="ECO:0000313" key="2">
    <source>
        <dbReference type="Proteomes" id="UP000312512"/>
    </source>
</evidence>
<dbReference type="OrthoDB" id="4051290at2"/>
<dbReference type="EMBL" id="VDLX02000001">
    <property type="protein sequence ID" value="KAB8197448.1"/>
    <property type="molecule type" value="Genomic_DNA"/>
</dbReference>
<dbReference type="Proteomes" id="UP000312512">
    <property type="component" value="Unassembled WGS sequence"/>
</dbReference>
<accession>A0A5P9YK75</accession>
<protein>
    <submittedName>
        <fullName evidence="1">Uncharacterized protein</fullName>
    </submittedName>
</protein>
<dbReference type="AlphaFoldDB" id="A0A5C4WV20"/>
<reference evidence="1 2" key="1">
    <citation type="submission" date="2019-10" db="EMBL/GenBank/DDBJ databases">
        <title>Nonomuraea sp. nov., isolated from Phyllanthus amarus.</title>
        <authorList>
            <person name="Klykleung N."/>
            <person name="Tanasupawat S."/>
        </authorList>
    </citation>
    <scope>NUCLEOTIDE SEQUENCE [LARGE SCALE GENOMIC DNA]</scope>
    <source>
        <strain evidence="1 2">PA1-10</strain>
    </source>
</reference>
<comment type="caution">
    <text evidence="1">The sequence shown here is derived from an EMBL/GenBank/DDBJ whole genome shotgun (WGS) entry which is preliminary data.</text>
</comment>
<dbReference type="RefSeq" id="WP_139628132.1">
    <property type="nucleotide sequence ID" value="NZ_CP045572.1"/>
</dbReference>
<proteinExistence type="predicted"/>
<sequence length="319" mass="36562">MTESEPAPDIAMWGASGSGKTAFLAALSIALNKAETNWKLVGENQASGAELIKLRNRLLDDRTFPDSTESLTYYNWLLIGPPEYHRQWWRPWRTQPGRAPRIRLDFLDPRGGLYAESQASVDKEALVSSLVRSRGLIYMFDPDRESRVGDAFKHLDSALNEVAAQMLAGNEYADGKLPHYIAVCITKYDDPRVLTLADRWGLTEPDLNDEMRIPRVAEDRAREFFHRLCRHGRSHNAEMIVDLIETYFHKDRVKFFVTSSVGMYIDERHRRFDPDDFLNVIDDPHRGLMIRGPVRPINVMEPVIWLGGMLSSRSMRSGR</sequence>
<accession>A0A5C4WV20</accession>
<organism evidence="1 2">
    <name type="scientific">Nonomuraea phyllanthi</name>
    <dbReference type="NCBI Taxonomy" id="2219224"/>
    <lineage>
        <taxon>Bacteria</taxon>
        <taxon>Bacillati</taxon>
        <taxon>Actinomycetota</taxon>
        <taxon>Actinomycetes</taxon>
        <taxon>Streptosporangiales</taxon>
        <taxon>Streptosporangiaceae</taxon>
        <taxon>Nonomuraea</taxon>
    </lineage>
</organism>
<name>A0A5C4WV20_9ACTN</name>
<evidence type="ECO:0000313" key="1">
    <source>
        <dbReference type="EMBL" id="KAB8197448.1"/>
    </source>
</evidence>
<gene>
    <name evidence="1" type="ORF">FH608_002505</name>
</gene>